<feature type="domain" description="NodB homology" evidence="3">
    <location>
        <begin position="133"/>
        <end position="317"/>
    </location>
</feature>
<keyword evidence="2" id="KW-0732">Signal</keyword>
<evidence type="ECO:0000313" key="5">
    <source>
        <dbReference type="Proteomes" id="UP001144612"/>
    </source>
</evidence>
<evidence type="ECO:0000259" key="3">
    <source>
        <dbReference type="PROSITE" id="PS51677"/>
    </source>
</evidence>
<comment type="caution">
    <text evidence="4">The sequence shown here is derived from an EMBL/GenBank/DDBJ whole genome shotgun (WGS) entry which is preliminary data.</text>
</comment>
<dbReference type="RefSeq" id="WP_268062388.1">
    <property type="nucleotide sequence ID" value="NZ_JAPQFJ010000018.1"/>
</dbReference>
<evidence type="ECO:0000256" key="2">
    <source>
        <dbReference type="SAM" id="SignalP"/>
    </source>
</evidence>
<feature type="compositionally biased region" description="Basic and acidic residues" evidence="1">
    <location>
        <begin position="45"/>
        <end position="64"/>
    </location>
</feature>
<dbReference type="EMBL" id="JAPQFJ010000018">
    <property type="protein sequence ID" value="MCY6959952.1"/>
    <property type="molecule type" value="Genomic_DNA"/>
</dbReference>
<dbReference type="Proteomes" id="UP001144612">
    <property type="component" value="Unassembled WGS sequence"/>
</dbReference>
<feature type="compositionally biased region" description="Basic and acidic residues" evidence="1">
    <location>
        <begin position="71"/>
        <end position="83"/>
    </location>
</feature>
<dbReference type="PANTHER" id="PTHR10587:SF78">
    <property type="entry name" value="PEPTIDOGLYCAN-N-ACETYLMURAMIC ACID DEACETYLASE PDAA"/>
    <property type="match status" value="1"/>
</dbReference>
<organism evidence="4 5">
    <name type="scientific">Clostridium brassicae</name>
    <dbReference type="NCBI Taxonomy" id="2999072"/>
    <lineage>
        <taxon>Bacteria</taxon>
        <taxon>Bacillati</taxon>
        <taxon>Bacillota</taxon>
        <taxon>Clostridia</taxon>
        <taxon>Eubacteriales</taxon>
        <taxon>Clostridiaceae</taxon>
        <taxon>Clostridium</taxon>
    </lineage>
</organism>
<dbReference type="InterPro" id="IPR002509">
    <property type="entry name" value="NODB_dom"/>
</dbReference>
<gene>
    <name evidence="4" type="primary">pdaA</name>
    <name evidence="4" type="ORF">OW729_15120</name>
</gene>
<feature type="region of interest" description="Disordered" evidence="1">
    <location>
        <begin position="26"/>
        <end position="83"/>
    </location>
</feature>
<dbReference type="SUPFAM" id="SSF88713">
    <property type="entry name" value="Glycoside hydrolase/deacetylase"/>
    <property type="match status" value="1"/>
</dbReference>
<dbReference type="CDD" id="cd10948">
    <property type="entry name" value="CE4_BsPdaA_like"/>
    <property type="match status" value="1"/>
</dbReference>
<dbReference type="NCBIfam" id="TIGR02884">
    <property type="entry name" value="spore_pdaA"/>
    <property type="match status" value="1"/>
</dbReference>
<dbReference type="InterPro" id="IPR050248">
    <property type="entry name" value="Polysacc_deacetylase_ArnD"/>
</dbReference>
<dbReference type="Gene3D" id="3.20.20.370">
    <property type="entry name" value="Glycoside hydrolase/deacetylase"/>
    <property type="match status" value="1"/>
</dbReference>
<feature type="chain" id="PRO_5045525267" evidence="2">
    <location>
        <begin position="25"/>
        <end position="322"/>
    </location>
</feature>
<dbReference type="PANTHER" id="PTHR10587">
    <property type="entry name" value="GLYCOSYL TRANSFERASE-RELATED"/>
    <property type="match status" value="1"/>
</dbReference>
<dbReference type="Pfam" id="PF01522">
    <property type="entry name" value="Polysacc_deac_1"/>
    <property type="match status" value="1"/>
</dbReference>
<protein>
    <submittedName>
        <fullName evidence="4">Delta-lactam-biosynthetic de-N-acetylase</fullName>
    </submittedName>
</protein>
<dbReference type="InterPro" id="IPR014235">
    <property type="entry name" value="Spore_PdaA"/>
</dbReference>
<evidence type="ECO:0000313" key="4">
    <source>
        <dbReference type="EMBL" id="MCY6959952.1"/>
    </source>
</evidence>
<dbReference type="PROSITE" id="PS51677">
    <property type="entry name" value="NODB"/>
    <property type="match status" value="1"/>
</dbReference>
<reference evidence="4" key="1">
    <citation type="submission" date="2022-12" db="EMBL/GenBank/DDBJ databases">
        <title>Clostridium sp. nov., isolated from industrial wastewater.</title>
        <authorList>
            <person name="Jiayan W."/>
        </authorList>
    </citation>
    <scope>NUCLEOTIDE SEQUENCE</scope>
    <source>
        <strain evidence="4">ZC22-4</strain>
    </source>
</reference>
<dbReference type="PROSITE" id="PS51257">
    <property type="entry name" value="PROKAR_LIPOPROTEIN"/>
    <property type="match status" value="1"/>
</dbReference>
<keyword evidence="5" id="KW-1185">Reference proteome</keyword>
<accession>A0ABT4DCA9</accession>
<proteinExistence type="predicted"/>
<feature type="signal peptide" evidence="2">
    <location>
        <begin position="1"/>
        <end position="24"/>
    </location>
</feature>
<sequence>MKSKFLIGLISLGLALALMGCANKEKETGEVKNNKSVQSQNIPTKSEKNNDRTVQATEKDEKKQGLNKNKQANENEVKTAKKEEKVDTSKFNMKDREWFFIPNDKGIQPEEPKEVLSIIKNKDAYYVGKSDEKALYLTFDEGYENGYTPKILDTLKKNKVKAMFFVTEPYIKQNKDLVKRMVQEGHLVGNHSKSHLSMAKLAKTNKEKFNNEILSTEKTFEQITGRKMDKFFRPPMGAYNELSLYNTQKLGYKTIFWSFAYKDYEPEKQPSNEYAKNLILKRTHNGGIMLLHAISKTNTEILESLINEWKNRGYTFKTLDTI</sequence>
<dbReference type="InterPro" id="IPR011330">
    <property type="entry name" value="Glyco_hydro/deAcase_b/a-brl"/>
</dbReference>
<evidence type="ECO:0000256" key="1">
    <source>
        <dbReference type="SAM" id="MobiDB-lite"/>
    </source>
</evidence>
<feature type="compositionally biased region" description="Polar residues" evidence="1">
    <location>
        <begin position="34"/>
        <end position="44"/>
    </location>
</feature>
<name>A0ABT4DCA9_9CLOT</name>